<dbReference type="SUPFAM" id="SSF52540">
    <property type="entry name" value="P-loop containing nucleoside triphosphate hydrolases"/>
    <property type="match status" value="1"/>
</dbReference>
<evidence type="ECO:0000259" key="2">
    <source>
        <dbReference type="Pfam" id="PF21516"/>
    </source>
</evidence>
<dbReference type="CDD" id="cd01855">
    <property type="entry name" value="YqeH"/>
    <property type="match status" value="1"/>
</dbReference>
<dbReference type="Proteomes" id="UP001167919">
    <property type="component" value="Unassembled WGS sequence"/>
</dbReference>
<dbReference type="PANTHER" id="PTHR46434:SF1">
    <property type="entry name" value="GENETIC INTERACTOR OF PROHIBITINS 3, MITOCHONDRIAL"/>
    <property type="match status" value="1"/>
</dbReference>
<protein>
    <submittedName>
        <fullName evidence="3">Ribosome biogenesis GTPase YqeH</fullName>
    </submittedName>
</protein>
<dbReference type="InterPro" id="IPR019988">
    <property type="entry name" value="GTP-bd_ribosome_bgen_YqeH"/>
</dbReference>
<evidence type="ECO:0000313" key="3">
    <source>
        <dbReference type="EMBL" id="MDN6899637.1"/>
    </source>
</evidence>
<reference evidence="3" key="2">
    <citation type="submission" date="2019-01" db="EMBL/GenBank/DDBJ databases">
        <title>Oenococcus sicerae UCMA17102.</title>
        <authorList>
            <person name="Cousin F.J."/>
            <person name="Le Guellec R."/>
            <person name="Cretenet M."/>
        </authorList>
    </citation>
    <scope>NUCLEOTIDE SEQUENCE</scope>
    <source>
        <strain evidence="3">UCMA17102</strain>
    </source>
</reference>
<evidence type="ECO:0000313" key="5">
    <source>
        <dbReference type="Proteomes" id="UP000286907"/>
    </source>
</evidence>
<dbReference type="RefSeq" id="WP_128686792.1">
    <property type="nucleotide sequence ID" value="NZ_CP029684.2"/>
</dbReference>
<evidence type="ECO:0000259" key="1">
    <source>
        <dbReference type="Pfam" id="PF01926"/>
    </source>
</evidence>
<dbReference type="Pfam" id="PF01926">
    <property type="entry name" value="MMR_HSR1"/>
    <property type="match status" value="1"/>
</dbReference>
<reference evidence="4 5" key="1">
    <citation type="journal article" date="2019" name="Syst. Appl. Microbiol.">
        <title>Oenococcus sicerae sp. nov., isolated from French cider.</title>
        <authorList>
            <person name="Cousin F.J."/>
            <person name="Le Guellec R."/>
            <person name="Chagnot C."/>
            <person name="Goux D."/>
            <person name="Dalmasso M."/>
            <person name="Laplace J.M."/>
            <person name="Cretenet M."/>
        </authorList>
    </citation>
    <scope>NUCLEOTIDE SEQUENCE [LARGE SCALE GENOMIC DNA]</scope>
    <source>
        <strain evidence="4 5">UCMA 15228</strain>
    </source>
</reference>
<dbReference type="InterPro" id="IPR027417">
    <property type="entry name" value="P-loop_NTPase"/>
</dbReference>
<dbReference type="PANTHER" id="PTHR46434">
    <property type="entry name" value="GENETIC INTERACTOR OF PROHIBITINS 3, MITOCHONDRIAL"/>
    <property type="match status" value="1"/>
</dbReference>
<dbReference type="EMBL" id="CP029684">
    <property type="protein sequence ID" value="QAS70325.1"/>
    <property type="molecule type" value="Genomic_DNA"/>
</dbReference>
<sequence>MTLNDDQVAQLLNEGITCIGCGAQFQSEKAGVPGYLNQSKLHNYLASLNSIDDPIELLCERCFKLKNYNQIEPVAFDSAHFQQILSSIATKKALVLYIVDLFDVAGSMIDGLSRFIGQNPVVLIGNKLDVLPKSVKKNKLANWLRKQAKDQGVKAVKSVILSADKGDAGQILLDEIADYVDDYPEIFVVGVTNVGKSTLINQIIKQVSGNGSVITTSRFPGTTLDKIEIPLTETSKIIDTPGIIHASQMTHFVDSKDFKYLLPNKEVKARTFQLISGQSIFLGGLGWIDFLNKQKISFTAYFDNKLDLHRTKSEKAAVFFKTQAGKIMQPVVLPGNEEMQSKEIKLSAGQDLAISGLGWFTFHDPVVICFHFQKGLAISVRQAEI</sequence>
<reference evidence="4" key="3">
    <citation type="submission" date="2020-01" db="EMBL/GenBank/DDBJ databases">
        <authorList>
            <person name="Cousin F.J."/>
            <person name="Le Guellec R."/>
            <person name="Cretenet M."/>
        </authorList>
    </citation>
    <scope>NUCLEOTIDE SEQUENCE</scope>
    <source>
        <strain evidence="4">UCMA 15228</strain>
    </source>
</reference>
<dbReference type="Proteomes" id="UP000286907">
    <property type="component" value="Chromosome"/>
</dbReference>
<dbReference type="NCBIfam" id="TIGR03597">
    <property type="entry name" value="GTPase_YqeH"/>
    <property type="match status" value="1"/>
</dbReference>
<dbReference type="Gene3D" id="3.40.50.300">
    <property type="entry name" value="P-loop containing nucleotide triphosphate hydrolases"/>
    <property type="match status" value="1"/>
</dbReference>
<gene>
    <name evidence="3" type="primary">yqeH</name>
    <name evidence="4" type="ORF">DLJ48_07210</name>
    <name evidence="3" type="ORF">EVC35_01260</name>
</gene>
<evidence type="ECO:0000313" key="6">
    <source>
        <dbReference type="Proteomes" id="UP001167919"/>
    </source>
</evidence>
<dbReference type="InterPro" id="IPR050896">
    <property type="entry name" value="Mito_lipid_metab_GTPase"/>
</dbReference>
<dbReference type="GO" id="GO:0005525">
    <property type="term" value="F:GTP binding"/>
    <property type="evidence" value="ECO:0007669"/>
    <property type="project" value="InterPro"/>
</dbReference>
<feature type="domain" description="NOA1/YqeH-like C-terminal" evidence="2">
    <location>
        <begin position="296"/>
        <end position="383"/>
    </location>
</feature>
<name>A0AAJ1RBA5_9LACO</name>
<dbReference type="AlphaFoldDB" id="A0AAJ1RBA5"/>
<dbReference type="EMBL" id="SDWY01000001">
    <property type="protein sequence ID" value="MDN6899637.1"/>
    <property type="molecule type" value="Genomic_DNA"/>
</dbReference>
<accession>A0AAJ1RBA5</accession>
<proteinExistence type="predicted"/>
<keyword evidence="5" id="KW-1185">Reference proteome</keyword>
<evidence type="ECO:0000313" key="4">
    <source>
        <dbReference type="EMBL" id="QAS70325.1"/>
    </source>
</evidence>
<organism evidence="3 6">
    <name type="scientific">Oenococcus sicerae</name>
    <dbReference type="NCBI Taxonomy" id="2203724"/>
    <lineage>
        <taxon>Bacteria</taxon>
        <taxon>Bacillati</taxon>
        <taxon>Bacillota</taxon>
        <taxon>Bacilli</taxon>
        <taxon>Lactobacillales</taxon>
        <taxon>Lactobacillaceae</taxon>
        <taxon>Oenococcus</taxon>
    </lineage>
</organism>
<feature type="domain" description="G" evidence="1">
    <location>
        <begin position="186"/>
        <end position="247"/>
    </location>
</feature>
<dbReference type="InterPro" id="IPR048422">
    <property type="entry name" value="NOA1/YqeH-like_C"/>
</dbReference>
<dbReference type="Pfam" id="PF21516">
    <property type="entry name" value="YqeH-like_C"/>
    <property type="match status" value="1"/>
</dbReference>
<dbReference type="InterPro" id="IPR006073">
    <property type="entry name" value="GTP-bd"/>
</dbReference>